<comment type="similarity">
    <text evidence="11">Belongs to the SEDS family. FtsW subfamily.</text>
</comment>
<evidence type="ECO:0000256" key="4">
    <source>
        <dbReference type="ARBA" id="ARBA00022692"/>
    </source>
</evidence>
<feature type="transmembrane region" description="Helical" evidence="17">
    <location>
        <begin position="75"/>
        <end position="93"/>
    </location>
</feature>
<dbReference type="Pfam" id="PF01098">
    <property type="entry name" value="FTSW_RODA_SPOVE"/>
    <property type="match status" value="1"/>
</dbReference>
<dbReference type="EC" id="2.4.99.28" evidence="14"/>
<dbReference type="Proteomes" id="UP000181884">
    <property type="component" value="Unassembled WGS sequence"/>
</dbReference>
<evidence type="ECO:0000256" key="5">
    <source>
        <dbReference type="ARBA" id="ARBA00022960"/>
    </source>
</evidence>
<feature type="transmembrane region" description="Helical" evidence="17">
    <location>
        <begin position="168"/>
        <end position="184"/>
    </location>
</feature>
<dbReference type="GO" id="GO:0032153">
    <property type="term" value="C:cell division site"/>
    <property type="evidence" value="ECO:0007669"/>
    <property type="project" value="TreeGrafter"/>
</dbReference>
<evidence type="ECO:0000256" key="9">
    <source>
        <dbReference type="ARBA" id="ARBA00032370"/>
    </source>
</evidence>
<feature type="transmembrane region" description="Helical" evidence="17">
    <location>
        <begin position="191"/>
        <end position="209"/>
    </location>
</feature>
<keyword evidence="6" id="KW-0573">Peptidoglycan synthesis</keyword>
<evidence type="ECO:0000313" key="18">
    <source>
        <dbReference type="EMBL" id="OJG19964.1"/>
    </source>
</evidence>
<comment type="subcellular location">
    <subcellularLocation>
        <location evidence="1">Membrane</location>
        <topology evidence="1">Multi-pass membrane protein</topology>
    </subcellularLocation>
</comment>
<keyword evidence="3" id="KW-0808">Transferase</keyword>
<feature type="transmembrane region" description="Helical" evidence="17">
    <location>
        <begin position="358"/>
        <end position="376"/>
    </location>
</feature>
<evidence type="ECO:0000256" key="8">
    <source>
        <dbReference type="ARBA" id="ARBA00023136"/>
    </source>
</evidence>
<evidence type="ECO:0000256" key="6">
    <source>
        <dbReference type="ARBA" id="ARBA00022984"/>
    </source>
</evidence>
<dbReference type="GO" id="GO:0008360">
    <property type="term" value="P:regulation of cell shape"/>
    <property type="evidence" value="ECO:0007669"/>
    <property type="project" value="UniProtKB-KW"/>
</dbReference>
<reference evidence="18 19" key="1">
    <citation type="submission" date="2014-12" db="EMBL/GenBank/DDBJ databases">
        <title>Draft genome sequences of 29 type strains of Enterococci.</title>
        <authorList>
            <person name="Zhong Z."/>
            <person name="Sun Z."/>
            <person name="Liu W."/>
            <person name="Zhang W."/>
            <person name="Zhang H."/>
        </authorList>
    </citation>
    <scope>NUCLEOTIDE SEQUENCE [LARGE SCALE GENOMIC DNA]</scope>
    <source>
        <strain evidence="18 19">DSM 17029</strain>
    </source>
</reference>
<dbReference type="GO" id="GO:0005886">
    <property type="term" value="C:plasma membrane"/>
    <property type="evidence" value="ECO:0007669"/>
    <property type="project" value="TreeGrafter"/>
</dbReference>
<dbReference type="GO" id="GO:0051301">
    <property type="term" value="P:cell division"/>
    <property type="evidence" value="ECO:0007669"/>
    <property type="project" value="UniProtKB-KW"/>
</dbReference>
<evidence type="ECO:0000256" key="11">
    <source>
        <dbReference type="ARBA" id="ARBA00038053"/>
    </source>
</evidence>
<dbReference type="PROSITE" id="PS00428">
    <property type="entry name" value="FTSW_RODA_SPOVE"/>
    <property type="match status" value="1"/>
</dbReference>
<evidence type="ECO:0000256" key="1">
    <source>
        <dbReference type="ARBA" id="ARBA00004141"/>
    </source>
</evidence>
<dbReference type="InterPro" id="IPR001182">
    <property type="entry name" value="FtsW/RodA"/>
</dbReference>
<comment type="function">
    <text evidence="16">Peptidoglycan polymerase that is essential for cell division.</text>
</comment>
<protein>
    <recommendedName>
        <fullName evidence="12">Probable peptidoglycan glycosyltransferase FtsW</fullName>
        <ecNumber evidence="14">2.4.99.28</ecNumber>
    </recommendedName>
    <alternativeName>
        <fullName evidence="13">Cell division protein FtsW</fullName>
    </alternativeName>
    <alternativeName>
        <fullName evidence="10">Cell wall polymerase</fullName>
    </alternativeName>
    <alternativeName>
        <fullName evidence="9">Peptidoglycan polymerase</fullName>
    </alternativeName>
</protein>
<feature type="transmembrane region" description="Helical" evidence="17">
    <location>
        <begin position="45"/>
        <end position="63"/>
    </location>
</feature>
<keyword evidence="5" id="KW-0133">Cell shape</keyword>
<comment type="catalytic activity">
    <reaction evidence="15">
        <text>[GlcNAc-(1-&gt;4)-Mur2Ac(oyl-L-Ala-gamma-D-Glu-L-Lys-D-Ala-D-Ala)](n)-di-trans,octa-cis-undecaprenyl diphosphate + beta-D-GlcNAc-(1-&gt;4)-Mur2Ac(oyl-L-Ala-gamma-D-Glu-L-Lys-D-Ala-D-Ala)-di-trans,octa-cis-undecaprenyl diphosphate = [GlcNAc-(1-&gt;4)-Mur2Ac(oyl-L-Ala-gamma-D-Glu-L-Lys-D-Ala-D-Ala)](n+1)-di-trans,octa-cis-undecaprenyl diphosphate + di-trans,octa-cis-undecaprenyl diphosphate + H(+)</text>
        <dbReference type="Rhea" id="RHEA:23708"/>
        <dbReference type="Rhea" id="RHEA-COMP:9602"/>
        <dbReference type="Rhea" id="RHEA-COMP:9603"/>
        <dbReference type="ChEBI" id="CHEBI:15378"/>
        <dbReference type="ChEBI" id="CHEBI:58405"/>
        <dbReference type="ChEBI" id="CHEBI:60033"/>
        <dbReference type="ChEBI" id="CHEBI:78435"/>
        <dbReference type="EC" id="2.4.99.28"/>
    </reaction>
</comment>
<feature type="transmembrane region" description="Helical" evidence="17">
    <location>
        <begin position="320"/>
        <end position="346"/>
    </location>
</feature>
<feature type="transmembrane region" description="Helical" evidence="17">
    <location>
        <begin position="287"/>
        <end position="308"/>
    </location>
</feature>
<dbReference type="InterPro" id="IPR018365">
    <property type="entry name" value="Cell_cycle_FtsW-rel_CS"/>
</dbReference>
<dbReference type="PANTHER" id="PTHR30474">
    <property type="entry name" value="CELL CYCLE PROTEIN"/>
    <property type="match status" value="1"/>
</dbReference>
<dbReference type="EMBL" id="JXKH01000001">
    <property type="protein sequence ID" value="OJG19964.1"/>
    <property type="molecule type" value="Genomic_DNA"/>
</dbReference>
<evidence type="ECO:0000256" key="13">
    <source>
        <dbReference type="ARBA" id="ARBA00041418"/>
    </source>
</evidence>
<evidence type="ECO:0000256" key="2">
    <source>
        <dbReference type="ARBA" id="ARBA00022676"/>
    </source>
</evidence>
<feature type="transmembrane region" description="Helical" evidence="17">
    <location>
        <begin position="142"/>
        <end position="162"/>
    </location>
</feature>
<feature type="transmembrane region" description="Helical" evidence="17">
    <location>
        <begin position="12"/>
        <end position="33"/>
    </location>
</feature>
<comment type="caution">
    <text evidence="18">The sequence shown here is derived from an EMBL/GenBank/DDBJ whole genome shotgun (WGS) entry which is preliminary data.</text>
</comment>
<keyword evidence="4 17" id="KW-0812">Transmembrane</keyword>
<keyword evidence="18" id="KW-0132">Cell division</keyword>
<evidence type="ECO:0000313" key="19">
    <source>
        <dbReference type="Proteomes" id="UP000181884"/>
    </source>
</evidence>
<dbReference type="GO" id="GO:0009252">
    <property type="term" value="P:peptidoglycan biosynthetic process"/>
    <property type="evidence" value="ECO:0007669"/>
    <property type="project" value="UniProtKB-KW"/>
</dbReference>
<keyword evidence="8 17" id="KW-0472">Membrane</keyword>
<evidence type="ECO:0000256" key="7">
    <source>
        <dbReference type="ARBA" id="ARBA00022989"/>
    </source>
</evidence>
<dbReference type="STRING" id="214095.RU97_GL000197"/>
<organism evidence="18 19">
    <name type="scientific">Enterococcus canis</name>
    <dbReference type="NCBI Taxonomy" id="214095"/>
    <lineage>
        <taxon>Bacteria</taxon>
        <taxon>Bacillati</taxon>
        <taxon>Bacillota</taxon>
        <taxon>Bacilli</taxon>
        <taxon>Lactobacillales</taxon>
        <taxon>Enterococcaceae</taxon>
        <taxon>Enterococcus</taxon>
    </lineage>
</organism>
<evidence type="ECO:0000256" key="17">
    <source>
        <dbReference type="SAM" id="Phobius"/>
    </source>
</evidence>
<evidence type="ECO:0000256" key="16">
    <source>
        <dbReference type="ARBA" id="ARBA00049966"/>
    </source>
</evidence>
<dbReference type="PANTHER" id="PTHR30474:SF2">
    <property type="entry name" value="PEPTIDOGLYCAN GLYCOSYLTRANSFERASE FTSW-RELATED"/>
    <property type="match status" value="1"/>
</dbReference>
<evidence type="ECO:0000256" key="15">
    <source>
        <dbReference type="ARBA" id="ARBA00049902"/>
    </source>
</evidence>
<name>A0A1L8RJT2_9ENTE</name>
<evidence type="ECO:0000256" key="3">
    <source>
        <dbReference type="ARBA" id="ARBA00022679"/>
    </source>
</evidence>
<keyword evidence="2" id="KW-0328">Glycosyltransferase</keyword>
<gene>
    <name evidence="18" type="ORF">RU97_GL000197</name>
</gene>
<proteinExistence type="inferred from homology"/>
<evidence type="ECO:0000256" key="10">
    <source>
        <dbReference type="ARBA" id="ARBA00033270"/>
    </source>
</evidence>
<feature type="transmembrane region" description="Helical" evidence="17">
    <location>
        <begin position="105"/>
        <end position="130"/>
    </location>
</feature>
<dbReference type="AlphaFoldDB" id="A0A1L8RJT2"/>
<accession>A0A1L8RJT2</accession>
<sequence>MKKRHLLDYSILIPYLILCSVGIIMVYSATSVSLANLNLNPMSTAINQGVFWVLSLVAITLIYKMKTKVFQNKRFILSILSIIFVLLLLVRFTPLGQVRGGAKGWIIIGSFSMQPAEYLKIMIVWYLAYILARRQTTIKKDFWGVVLHPLTITGFMIGLVLIQPDVGNAAILTLITLVMVLASGTNWFYSVLVGGIGVVGSVGLIQLFASVGQKIFPANFQYIARRFEVVHNPFIDEKDAGHQMVNSYYAIFNGGLFGRGLGNSIQKKGYLPEAHTDFMFSIVVEELGLIVSLILLGLLVFLIARIFLVGVRAKDPFNALMCIGLGAMFLIQLFINLGGILGIIPLTGITFPFLSQGGNSLLILSVGVGFALNISADEKRRRFEQQ</sequence>
<keyword evidence="7 17" id="KW-1133">Transmembrane helix</keyword>
<dbReference type="GO" id="GO:0008955">
    <property type="term" value="F:peptidoglycan glycosyltransferase activity"/>
    <property type="evidence" value="ECO:0007669"/>
    <property type="project" value="UniProtKB-EC"/>
</dbReference>
<evidence type="ECO:0000256" key="14">
    <source>
        <dbReference type="ARBA" id="ARBA00044770"/>
    </source>
</evidence>
<keyword evidence="19" id="KW-1185">Reference proteome</keyword>
<dbReference type="GO" id="GO:0015648">
    <property type="term" value="F:lipid-linked peptidoglycan transporter activity"/>
    <property type="evidence" value="ECO:0007669"/>
    <property type="project" value="TreeGrafter"/>
</dbReference>
<evidence type="ECO:0000256" key="12">
    <source>
        <dbReference type="ARBA" id="ARBA00041185"/>
    </source>
</evidence>
<keyword evidence="18" id="KW-0131">Cell cycle</keyword>